<name>A0A0B1ZSI6_9SPHN</name>
<evidence type="ECO:0000313" key="2">
    <source>
        <dbReference type="EMBL" id="KHK92394.1"/>
    </source>
</evidence>
<evidence type="ECO:0000313" key="3">
    <source>
        <dbReference type="Proteomes" id="UP000031057"/>
    </source>
</evidence>
<protein>
    <submittedName>
        <fullName evidence="2">Glycerophosphodiester phosphodiesterase</fullName>
    </submittedName>
</protein>
<gene>
    <name evidence="2" type="ORF">LK12_06185</name>
</gene>
<dbReference type="OrthoDB" id="384721at2"/>
<comment type="caution">
    <text evidence="2">The sequence shown here is derived from an EMBL/GenBank/DDBJ whole genome shotgun (WGS) entry which is preliminary data.</text>
</comment>
<sequence length="265" mass="29099">MPSLLFALLDRWLSPPPVPRRIGWISEYHYAHRGLHDAGVPENSLSAFARAAIAGYGIELDVQRANDGTPVVFHDDTLDRMTAETGALSRRSAVQLGTMALAGTAQTIPTLRDVLKEVGGRVPVLIEIKSDRAARISALCLAVRRVLEGYAGPHAVMSFDPRVAHWYAKHSPHTVRGLSITEGDDRALPGKLRRRLALWHARPDFLAYDVRDLPSRFAASQRQRGLPVVAWTICSAEHRQRAEDLADADIFESGAAPERGAVRPA</sequence>
<feature type="domain" description="GP-PDE" evidence="1">
    <location>
        <begin position="27"/>
        <end position="265"/>
    </location>
</feature>
<dbReference type="PANTHER" id="PTHR46211:SF1">
    <property type="entry name" value="GLYCEROPHOSPHODIESTER PHOSPHODIESTERASE, CYTOPLASMIC"/>
    <property type="match status" value="1"/>
</dbReference>
<dbReference type="InterPro" id="IPR030395">
    <property type="entry name" value="GP_PDE_dom"/>
</dbReference>
<dbReference type="PANTHER" id="PTHR46211">
    <property type="entry name" value="GLYCEROPHOSPHORYL DIESTER PHOSPHODIESTERASE"/>
    <property type="match status" value="1"/>
</dbReference>
<dbReference type="Pfam" id="PF03009">
    <property type="entry name" value="GDPD"/>
    <property type="match status" value="1"/>
</dbReference>
<dbReference type="RefSeq" id="WP_039280744.1">
    <property type="nucleotide sequence ID" value="NZ_JTDI01000002.1"/>
</dbReference>
<dbReference type="InterPro" id="IPR017946">
    <property type="entry name" value="PLC-like_Pdiesterase_TIM-brl"/>
</dbReference>
<dbReference type="GO" id="GO:0008081">
    <property type="term" value="F:phosphoric diester hydrolase activity"/>
    <property type="evidence" value="ECO:0007669"/>
    <property type="project" value="InterPro"/>
</dbReference>
<dbReference type="STRING" id="1348853.LK12_06185"/>
<dbReference type="SUPFAM" id="SSF51695">
    <property type="entry name" value="PLC-like phosphodiesterases"/>
    <property type="match status" value="1"/>
</dbReference>
<evidence type="ECO:0000259" key="1">
    <source>
        <dbReference type="PROSITE" id="PS51704"/>
    </source>
</evidence>
<accession>A0A0B1ZSI6</accession>
<reference evidence="2 3" key="1">
    <citation type="submission" date="2014-10" db="EMBL/GenBank/DDBJ databases">
        <title>Genome sequence of Novosphingobium malaysiense MUSC 273(T).</title>
        <authorList>
            <person name="Lee L.-H."/>
        </authorList>
    </citation>
    <scope>NUCLEOTIDE SEQUENCE [LARGE SCALE GENOMIC DNA]</scope>
    <source>
        <strain evidence="2 3">MUSC 273</strain>
    </source>
</reference>
<dbReference type="Gene3D" id="3.20.20.190">
    <property type="entry name" value="Phosphatidylinositol (PI) phosphodiesterase"/>
    <property type="match status" value="1"/>
</dbReference>
<dbReference type="PROSITE" id="PS51704">
    <property type="entry name" value="GP_PDE"/>
    <property type="match status" value="1"/>
</dbReference>
<dbReference type="AlphaFoldDB" id="A0A0B1ZSI6"/>
<keyword evidence="3" id="KW-1185">Reference proteome</keyword>
<dbReference type="EMBL" id="JTDI01000002">
    <property type="protein sequence ID" value="KHK92394.1"/>
    <property type="molecule type" value="Genomic_DNA"/>
</dbReference>
<dbReference type="Proteomes" id="UP000031057">
    <property type="component" value="Unassembled WGS sequence"/>
</dbReference>
<dbReference type="GO" id="GO:0006629">
    <property type="term" value="P:lipid metabolic process"/>
    <property type="evidence" value="ECO:0007669"/>
    <property type="project" value="InterPro"/>
</dbReference>
<organism evidence="2 3">
    <name type="scientific">Novosphingobium malaysiense</name>
    <dbReference type="NCBI Taxonomy" id="1348853"/>
    <lineage>
        <taxon>Bacteria</taxon>
        <taxon>Pseudomonadati</taxon>
        <taxon>Pseudomonadota</taxon>
        <taxon>Alphaproteobacteria</taxon>
        <taxon>Sphingomonadales</taxon>
        <taxon>Sphingomonadaceae</taxon>
        <taxon>Novosphingobium</taxon>
    </lineage>
</organism>
<proteinExistence type="predicted"/>